<evidence type="ECO:0000259" key="1">
    <source>
        <dbReference type="Pfam" id="PF00079"/>
    </source>
</evidence>
<dbReference type="Gene3D" id="2.30.39.10">
    <property type="entry name" value="Alpha-1-antitrypsin, domain 1"/>
    <property type="match status" value="1"/>
</dbReference>
<dbReference type="VEuPathDB" id="FungiDB:A1Q1_05678"/>
<dbReference type="InterPro" id="IPR042185">
    <property type="entry name" value="Serpin_sf_2"/>
</dbReference>
<dbReference type="Gene3D" id="3.30.497.10">
    <property type="entry name" value="Antithrombin, subunit I, domain 2"/>
    <property type="match status" value="1"/>
</dbReference>
<dbReference type="Pfam" id="PF00079">
    <property type="entry name" value="Serpin"/>
    <property type="match status" value="1"/>
</dbReference>
<proteinExistence type="predicted"/>
<dbReference type="SUPFAM" id="SSF56574">
    <property type="entry name" value="Serpins"/>
    <property type="match status" value="2"/>
</dbReference>
<dbReference type="GeneID" id="25989190"/>
<accession>J6ESZ2</accession>
<comment type="caution">
    <text evidence="2">The sequence shown here is derived from an EMBL/GenBank/DDBJ whole genome shotgun (WGS) entry which is preliminary data.</text>
</comment>
<dbReference type="Proteomes" id="UP000002748">
    <property type="component" value="Unassembled WGS sequence"/>
</dbReference>
<name>J6ESZ2_TRIAS</name>
<protein>
    <submittedName>
        <fullName evidence="2">Proteinase inhibitor I4 serpin</fullName>
    </submittedName>
</protein>
<feature type="domain" description="Serpin" evidence="1">
    <location>
        <begin position="44"/>
        <end position="195"/>
    </location>
</feature>
<dbReference type="HOGENOM" id="CLU_041784_0_0_1"/>
<dbReference type="AlphaFoldDB" id="J6ESZ2"/>
<dbReference type="InterPro" id="IPR036186">
    <property type="entry name" value="Serpin_sf"/>
</dbReference>
<evidence type="ECO:0000313" key="2">
    <source>
        <dbReference type="EMBL" id="EJT45872.1"/>
    </source>
</evidence>
<sequence length="413" mass="44740">MTADLQPELAPMDTVLPFAPELPFPPKQKKPADPLTKAINDLAERWIATLPDAPTVFSPAGVWPLLAILADAATGAVADDLKEALCYHPTDGTGPLKAAIKVLDWLRETPGLNGAIGVWIRRTLSVKKEWLDRVPATSRGILHGAGDKAKLDIWTRENTDGLIDEFPCEAENLGQFILASTIVLQTTWLDMFEPEGQSQLVRTTQGLDIVRSNGQVTVVRIEGKAGEYSSKPKHDVYLVLGIKGEPPSTVLGKGLSLIRHTPKKTTYEQAKRLSGPGISVRQVERHEPPDDGRPFVTVYTHAFEVTGEHELVGNAVFGLQRAVEPGSHFPCIADGELGIDGGSQVAVARFTESGFSAAAVSDPCWFGSFADPNGRATCIDVKFKRAFGFLAMDRKTGVVTFGGWVTNKNLIRD</sequence>
<dbReference type="EMBL" id="ALBS01000320">
    <property type="protein sequence ID" value="EJT45872.1"/>
    <property type="molecule type" value="Genomic_DNA"/>
</dbReference>
<evidence type="ECO:0000313" key="3">
    <source>
        <dbReference type="Proteomes" id="UP000002748"/>
    </source>
</evidence>
<dbReference type="InterPro" id="IPR042178">
    <property type="entry name" value="Serpin_sf_1"/>
</dbReference>
<organism evidence="2 3">
    <name type="scientific">Trichosporon asahii var. asahii (strain ATCC 90039 / CBS 2479 / JCM 2466 / KCTC 7840 / NBRC 103889/ NCYC 2677 / UAMH 7654)</name>
    <name type="common">Yeast</name>
    <dbReference type="NCBI Taxonomy" id="1186058"/>
    <lineage>
        <taxon>Eukaryota</taxon>
        <taxon>Fungi</taxon>
        <taxon>Dikarya</taxon>
        <taxon>Basidiomycota</taxon>
        <taxon>Agaricomycotina</taxon>
        <taxon>Tremellomycetes</taxon>
        <taxon>Trichosporonales</taxon>
        <taxon>Trichosporonaceae</taxon>
        <taxon>Trichosporon</taxon>
    </lineage>
</organism>
<gene>
    <name evidence="2" type="ORF">A1Q1_05678</name>
</gene>
<dbReference type="RefSeq" id="XP_014176362.1">
    <property type="nucleotide sequence ID" value="XM_014320887.1"/>
</dbReference>
<dbReference type="InterPro" id="IPR023796">
    <property type="entry name" value="Serpin_dom"/>
</dbReference>
<reference evidence="2 3" key="1">
    <citation type="journal article" date="2012" name="Eukaryot. Cell">
        <title>Draft genome sequence of CBS 2479, the standard type strain of Trichosporon asahii.</title>
        <authorList>
            <person name="Yang R.Y."/>
            <person name="Li H.T."/>
            <person name="Zhu H."/>
            <person name="Zhou G.P."/>
            <person name="Wang M."/>
            <person name="Wang L."/>
        </authorList>
    </citation>
    <scope>NUCLEOTIDE SEQUENCE [LARGE SCALE GENOMIC DNA]</scope>
    <source>
        <strain evidence="3">ATCC 90039 / CBS 2479 / JCM 2466 / KCTC 7840 / NCYC 2677 / UAMH 7654</strain>
    </source>
</reference>
<dbReference type="KEGG" id="tasa:A1Q1_05678"/>